<dbReference type="Proteomes" id="UP000011724">
    <property type="component" value="Chromosome"/>
</dbReference>
<proteinExistence type="predicted"/>
<dbReference type="OrthoDB" id="5461232at2"/>
<keyword evidence="3" id="KW-1185">Reference proteome</keyword>
<dbReference type="KEGG" id="dpi:BN4_12172"/>
<name>M1WTB3_PSEP2</name>
<dbReference type="RefSeq" id="WP_015415451.1">
    <property type="nucleotide sequence ID" value="NC_020409.1"/>
</dbReference>
<protein>
    <submittedName>
        <fullName evidence="2">Sporulation domain protein</fullName>
    </submittedName>
</protein>
<dbReference type="PROSITE" id="PS51257">
    <property type="entry name" value="PROKAR_LIPOPROTEIN"/>
    <property type="match status" value="1"/>
</dbReference>
<reference evidence="2 3" key="1">
    <citation type="journal article" date="2013" name="PLoS ONE">
        <title>The first genomic and proteomic characterization of a deep-sea sulfate reducer: insights into the piezophilic lifestyle of Desulfovibrio piezophilus.</title>
        <authorList>
            <person name="Pradel N."/>
            <person name="Ji B."/>
            <person name="Gimenez G."/>
            <person name="Talla E."/>
            <person name="Lenoble P."/>
            <person name="Garel M."/>
            <person name="Tamburini C."/>
            <person name="Fourquet P."/>
            <person name="Lebrun R."/>
            <person name="Bertin P."/>
            <person name="Denis Y."/>
            <person name="Pophillat M."/>
            <person name="Barbe V."/>
            <person name="Ollivier B."/>
            <person name="Dolla A."/>
        </authorList>
    </citation>
    <scope>NUCLEOTIDE SEQUENCE [LARGE SCALE GENOMIC DNA]</scope>
    <source>
        <strain evidence="3">DSM 10523 / SB164P1</strain>
    </source>
</reference>
<dbReference type="PATRIC" id="fig|879567.3.peg.2319"/>
<accession>M1WTB3</accession>
<reference evidence="3" key="2">
    <citation type="journal article" date="2013" name="Stand. Genomic Sci.">
        <title>Complete genome sequence of Desulfocapsa sulfexigens, a marine deltaproteobacterium specialized in disproportionating inorganic sulfur compounds.</title>
        <authorList>
            <person name="Finster K.W."/>
            <person name="Kjeldsen K.U."/>
            <person name="Kube M."/>
            <person name="Reinhardt R."/>
            <person name="Mussmann M."/>
            <person name="Amann R."/>
            <person name="Schreiber L."/>
        </authorList>
    </citation>
    <scope>NUCLEOTIDE SEQUENCE [LARGE SCALE GENOMIC DNA]</scope>
    <source>
        <strain evidence="3">DSM 10523 / SB164P1</strain>
    </source>
</reference>
<dbReference type="EMBL" id="FO203427">
    <property type="protein sequence ID" value="CCH49407.1"/>
    <property type="molecule type" value="Genomic_DNA"/>
</dbReference>
<dbReference type="AlphaFoldDB" id="M1WTB3"/>
<evidence type="ECO:0000313" key="3">
    <source>
        <dbReference type="Proteomes" id="UP000011724"/>
    </source>
</evidence>
<gene>
    <name evidence="2" type="ordered locus">BN4_12172</name>
</gene>
<dbReference type="Pfam" id="PF05036">
    <property type="entry name" value="SPOR"/>
    <property type="match status" value="1"/>
</dbReference>
<dbReference type="eggNOG" id="ENOG5031819">
    <property type="taxonomic scope" value="Bacteria"/>
</dbReference>
<dbReference type="GO" id="GO:0042834">
    <property type="term" value="F:peptidoglycan binding"/>
    <property type="evidence" value="ECO:0007669"/>
    <property type="project" value="InterPro"/>
</dbReference>
<dbReference type="BioCyc" id="DPIE1322246:BN4_RS10920-MONOMER"/>
<dbReference type="Gene3D" id="3.30.70.1070">
    <property type="entry name" value="Sporulation related repeat"/>
    <property type="match status" value="1"/>
</dbReference>
<feature type="domain" description="SPOR" evidence="1">
    <location>
        <begin position="136"/>
        <end position="212"/>
    </location>
</feature>
<dbReference type="STRING" id="1322246.BN4_12172"/>
<dbReference type="InterPro" id="IPR036680">
    <property type="entry name" value="SPOR-like_sf"/>
</dbReference>
<dbReference type="HOGENOM" id="CLU_1254252_0_0_7"/>
<dbReference type="InterPro" id="IPR007730">
    <property type="entry name" value="SPOR-like_dom"/>
</dbReference>
<dbReference type="SUPFAM" id="SSF110997">
    <property type="entry name" value="Sporulation related repeat"/>
    <property type="match status" value="1"/>
</dbReference>
<organism evidence="2 3">
    <name type="scientific">Pseudodesulfovibrio piezophilus (strain DSM 21447 / JCM 15486 / C1TLV30)</name>
    <name type="common">Desulfovibrio piezophilus</name>
    <dbReference type="NCBI Taxonomy" id="1322246"/>
    <lineage>
        <taxon>Bacteria</taxon>
        <taxon>Pseudomonadati</taxon>
        <taxon>Thermodesulfobacteriota</taxon>
        <taxon>Desulfovibrionia</taxon>
        <taxon>Desulfovibrionales</taxon>
        <taxon>Desulfovibrionaceae</taxon>
    </lineage>
</organism>
<dbReference type="PROSITE" id="PS51724">
    <property type="entry name" value="SPOR"/>
    <property type="match status" value="1"/>
</dbReference>
<evidence type="ECO:0000313" key="2">
    <source>
        <dbReference type="EMBL" id="CCH49407.1"/>
    </source>
</evidence>
<sequence>MKKHLCTLLSTVAAVMVVFSLGGCFRKHIVSSPPAQRPAQSVKAAPQQAVRPEVVEETPEVIEETYVVDAPTEANAPAPKVEESDLAEESVGKVEEKVTASAAEAAPAKAEITAEVREEKETLAAVSEAMEETSTVMTGGAYYIQVGAFSDLENANKALSKLIAAGYKGSQLVRTDTGLFRVQAGAFSTQEEAEDALMELLSSYPKGFVLQNTSE</sequence>
<evidence type="ECO:0000259" key="1">
    <source>
        <dbReference type="PROSITE" id="PS51724"/>
    </source>
</evidence>